<dbReference type="GeneID" id="9053626"/>
<name>C5K5V5_PERM5</name>
<dbReference type="EMBL" id="GG670791">
    <property type="protein sequence ID" value="EER20116.1"/>
    <property type="molecule type" value="Genomic_DNA"/>
</dbReference>
<dbReference type="OrthoDB" id="485595at2759"/>
<accession>C5K5V5</accession>
<keyword evidence="3" id="KW-1185">Reference proteome</keyword>
<keyword evidence="1" id="KW-0732">Signal</keyword>
<feature type="non-terminal residue" evidence="2">
    <location>
        <position position="1"/>
    </location>
</feature>
<dbReference type="InParanoid" id="C5K5V5"/>
<dbReference type="Proteomes" id="UP000007800">
    <property type="component" value="Unassembled WGS sequence"/>
</dbReference>
<dbReference type="AlphaFoldDB" id="C5K5V5"/>
<reference evidence="2 3" key="1">
    <citation type="submission" date="2008-07" db="EMBL/GenBank/DDBJ databases">
        <authorList>
            <person name="El-Sayed N."/>
            <person name="Caler E."/>
            <person name="Inman J."/>
            <person name="Amedeo P."/>
            <person name="Hass B."/>
            <person name="Wortman J."/>
        </authorList>
    </citation>
    <scope>NUCLEOTIDE SEQUENCE [LARGE SCALE GENOMIC DNA]</scope>
    <source>
        <strain evidence="3">ATCC 50983 / TXsc</strain>
    </source>
</reference>
<evidence type="ECO:0000313" key="2">
    <source>
        <dbReference type="EMBL" id="EER20116.1"/>
    </source>
</evidence>
<proteinExistence type="predicted"/>
<feature type="chain" id="PRO_5002951713" evidence="1">
    <location>
        <begin position="28"/>
        <end position="273"/>
    </location>
</feature>
<evidence type="ECO:0000313" key="3">
    <source>
        <dbReference type="Proteomes" id="UP000007800"/>
    </source>
</evidence>
<feature type="signal peptide" evidence="1">
    <location>
        <begin position="1"/>
        <end position="27"/>
    </location>
</feature>
<organism evidence="3">
    <name type="scientific">Perkinsus marinus (strain ATCC 50983 / TXsc)</name>
    <dbReference type="NCBI Taxonomy" id="423536"/>
    <lineage>
        <taxon>Eukaryota</taxon>
        <taxon>Sar</taxon>
        <taxon>Alveolata</taxon>
        <taxon>Perkinsozoa</taxon>
        <taxon>Perkinsea</taxon>
        <taxon>Perkinsida</taxon>
        <taxon>Perkinsidae</taxon>
        <taxon>Perkinsus</taxon>
    </lineage>
</organism>
<gene>
    <name evidence="2" type="ORF">Pmar_PMAR026706</name>
</gene>
<sequence length="273" mass="31061">SLQLFRIYWMVSSVLLVIASSIAFARCASVPIKPGKYCATAPVKGVGNACIIFDYESESKARLTYRFSLHTISIKYNDVSMSGNEVILKRRGHTEGPELFPYYKVGFTLNVTDDGLKMITKDGKSIYHFSSGTCTAAEGSGNCGATSNQQRRLTPPQYPKDSDINGTYWDNPEPDHFQTKLAFFWFTILPYASAVFYDSSKYQDLVDSAYWQTYHESGVDRYYATIRLVGADDNLVSSLWSIQAELRYYYDWNEVHFVPYNNSNPTRVLLHHQ</sequence>
<evidence type="ECO:0000256" key="1">
    <source>
        <dbReference type="SAM" id="SignalP"/>
    </source>
</evidence>
<protein>
    <submittedName>
        <fullName evidence="2">Uncharacterized protein</fullName>
    </submittedName>
</protein>
<dbReference type="RefSeq" id="XP_002788320.1">
    <property type="nucleotide sequence ID" value="XM_002788274.1"/>
</dbReference>